<dbReference type="AlphaFoldDB" id="A0A4Z2HKQ3"/>
<dbReference type="Proteomes" id="UP000314294">
    <property type="component" value="Unassembled WGS sequence"/>
</dbReference>
<dbReference type="EMBL" id="SRLO01000235">
    <property type="protein sequence ID" value="TNN65412.1"/>
    <property type="molecule type" value="Genomic_DNA"/>
</dbReference>
<evidence type="ECO:0000313" key="2">
    <source>
        <dbReference type="EMBL" id="TNN65412.1"/>
    </source>
</evidence>
<feature type="compositionally biased region" description="Polar residues" evidence="1">
    <location>
        <begin position="28"/>
        <end position="41"/>
    </location>
</feature>
<evidence type="ECO:0000313" key="3">
    <source>
        <dbReference type="Proteomes" id="UP000314294"/>
    </source>
</evidence>
<sequence>MIQDTSTMVASLKALKNRMSSSPSSPSFLSATPNTMANNTRPRMFMPSVSVPIGTYKNHTDSKSSHSSTSFIPWGVGEDCPAYDRHIPWADAKIRSPKCSLILVGLIPQGALPQYQAGWWG</sequence>
<protein>
    <submittedName>
        <fullName evidence="2">Uncharacterized protein</fullName>
    </submittedName>
</protein>
<proteinExistence type="predicted"/>
<gene>
    <name evidence="2" type="ORF">EYF80_024352</name>
</gene>
<evidence type="ECO:0000256" key="1">
    <source>
        <dbReference type="SAM" id="MobiDB-lite"/>
    </source>
</evidence>
<organism evidence="2 3">
    <name type="scientific">Liparis tanakae</name>
    <name type="common">Tanaka's snailfish</name>
    <dbReference type="NCBI Taxonomy" id="230148"/>
    <lineage>
        <taxon>Eukaryota</taxon>
        <taxon>Metazoa</taxon>
        <taxon>Chordata</taxon>
        <taxon>Craniata</taxon>
        <taxon>Vertebrata</taxon>
        <taxon>Euteleostomi</taxon>
        <taxon>Actinopterygii</taxon>
        <taxon>Neopterygii</taxon>
        <taxon>Teleostei</taxon>
        <taxon>Neoteleostei</taxon>
        <taxon>Acanthomorphata</taxon>
        <taxon>Eupercaria</taxon>
        <taxon>Perciformes</taxon>
        <taxon>Cottioidei</taxon>
        <taxon>Cottales</taxon>
        <taxon>Liparidae</taxon>
        <taxon>Liparis</taxon>
    </lineage>
</organism>
<accession>A0A4Z2HKQ3</accession>
<feature type="region of interest" description="Disordered" evidence="1">
    <location>
        <begin position="18"/>
        <end position="43"/>
    </location>
</feature>
<reference evidence="2 3" key="1">
    <citation type="submission" date="2019-03" db="EMBL/GenBank/DDBJ databases">
        <title>First draft genome of Liparis tanakae, snailfish: a comprehensive survey of snailfish specific genes.</title>
        <authorList>
            <person name="Kim W."/>
            <person name="Song I."/>
            <person name="Jeong J.-H."/>
            <person name="Kim D."/>
            <person name="Kim S."/>
            <person name="Ryu S."/>
            <person name="Song J.Y."/>
            <person name="Lee S.K."/>
        </authorList>
    </citation>
    <scope>NUCLEOTIDE SEQUENCE [LARGE SCALE GENOMIC DNA]</scope>
    <source>
        <tissue evidence="2">Muscle</tissue>
    </source>
</reference>
<name>A0A4Z2HKQ3_9TELE</name>
<comment type="caution">
    <text evidence="2">The sequence shown here is derived from an EMBL/GenBank/DDBJ whole genome shotgun (WGS) entry which is preliminary data.</text>
</comment>
<keyword evidence="3" id="KW-1185">Reference proteome</keyword>